<proteinExistence type="predicted"/>
<sequence>MLAPRTCQLEDFKRARDLELKTPMQRMPIRQ</sequence>
<organism evidence="1 2">
    <name type="scientific">Kuraishia capsulata CBS 1993</name>
    <dbReference type="NCBI Taxonomy" id="1382522"/>
    <lineage>
        <taxon>Eukaryota</taxon>
        <taxon>Fungi</taxon>
        <taxon>Dikarya</taxon>
        <taxon>Ascomycota</taxon>
        <taxon>Saccharomycotina</taxon>
        <taxon>Pichiomycetes</taxon>
        <taxon>Pichiales</taxon>
        <taxon>Pichiaceae</taxon>
        <taxon>Kuraishia</taxon>
    </lineage>
</organism>
<reference evidence="1" key="2">
    <citation type="submission" date="2014-02" db="EMBL/GenBank/DDBJ databases">
        <title>Complete DNA sequence of /Kuraishia capsulata/ illustrates novel genomic features among budding yeasts (/Saccharomycotina/).</title>
        <authorList>
            <person name="Morales L."/>
            <person name="Noel B."/>
            <person name="Porcel B."/>
            <person name="Marcet-Houben M."/>
            <person name="Hullo M-F."/>
            <person name="Sacerdot C."/>
            <person name="Tekaia F."/>
            <person name="Leh-Louis V."/>
            <person name="Despons L."/>
            <person name="Khanna V."/>
            <person name="Aury J-M."/>
            <person name="Barbe V."/>
            <person name="Couloux A."/>
            <person name="Labadie K."/>
            <person name="Pelletier E."/>
            <person name="Souciet J-L."/>
            <person name="Boekhout T."/>
            <person name="Gabaldon T."/>
            <person name="Wincker P."/>
            <person name="Dujon B."/>
        </authorList>
    </citation>
    <scope>NUCLEOTIDE SEQUENCE</scope>
    <source>
        <strain evidence="1">CBS 1993</strain>
    </source>
</reference>
<gene>
    <name evidence="1" type="ORF">KUCA_T00001993001</name>
</gene>
<dbReference type="EMBL" id="HG793126">
    <property type="protein sequence ID" value="CDK26022.1"/>
    <property type="molecule type" value="Genomic_DNA"/>
</dbReference>
<dbReference type="Proteomes" id="UP000019384">
    <property type="component" value="Unassembled WGS sequence"/>
</dbReference>
<evidence type="ECO:0000313" key="2">
    <source>
        <dbReference type="Proteomes" id="UP000019384"/>
    </source>
</evidence>
<accession>W6MMA8</accession>
<reference evidence="1" key="1">
    <citation type="submission" date="2013-12" db="EMBL/GenBank/DDBJ databases">
        <authorList>
            <person name="Genoscope - CEA"/>
        </authorList>
    </citation>
    <scope>NUCLEOTIDE SEQUENCE</scope>
    <source>
        <strain evidence="1">CBS 1993</strain>
    </source>
</reference>
<dbReference type="AlphaFoldDB" id="W6MMA8"/>
<name>W6MMA8_9ASCO</name>
<keyword evidence="2" id="KW-1185">Reference proteome</keyword>
<protein>
    <submittedName>
        <fullName evidence="1">Uncharacterized protein</fullName>
    </submittedName>
</protein>
<dbReference type="GeneID" id="34519420"/>
<dbReference type="RefSeq" id="XP_022458032.1">
    <property type="nucleotide sequence ID" value="XM_022604230.1"/>
</dbReference>
<evidence type="ECO:0000313" key="1">
    <source>
        <dbReference type="EMBL" id="CDK26022.1"/>
    </source>
</evidence>
<dbReference type="HOGENOM" id="CLU_3399537_0_0_1"/>